<sequence>MAARILFALARAARRAAGAARRETAHLIEVIRDREYVGPRLCARCESYTTHASRGAVAEWRRSGVMPCRCGYGALTPVFDEEPTR</sequence>
<dbReference type="AlphaFoldDB" id="A0A7W3MXH6"/>
<organism evidence="1 2">
    <name type="scientific">Thermomonospora cellulosilytica</name>
    <dbReference type="NCBI Taxonomy" id="1411118"/>
    <lineage>
        <taxon>Bacteria</taxon>
        <taxon>Bacillati</taxon>
        <taxon>Actinomycetota</taxon>
        <taxon>Actinomycetes</taxon>
        <taxon>Streptosporangiales</taxon>
        <taxon>Thermomonosporaceae</taxon>
        <taxon>Thermomonospora</taxon>
    </lineage>
</organism>
<evidence type="ECO:0000313" key="2">
    <source>
        <dbReference type="Proteomes" id="UP000539313"/>
    </source>
</evidence>
<name>A0A7W3MXH6_9ACTN</name>
<gene>
    <name evidence="1" type="ORF">HNR21_002582</name>
</gene>
<accession>A0A7W3MXH6</accession>
<dbReference type="EMBL" id="JACJII010000001">
    <property type="protein sequence ID" value="MBA9003700.1"/>
    <property type="molecule type" value="Genomic_DNA"/>
</dbReference>
<keyword evidence="2" id="KW-1185">Reference proteome</keyword>
<dbReference type="RefSeq" id="WP_182705383.1">
    <property type="nucleotide sequence ID" value="NZ_JACJII010000001.1"/>
</dbReference>
<dbReference type="Proteomes" id="UP000539313">
    <property type="component" value="Unassembled WGS sequence"/>
</dbReference>
<evidence type="ECO:0000313" key="1">
    <source>
        <dbReference type="EMBL" id="MBA9003700.1"/>
    </source>
</evidence>
<protein>
    <submittedName>
        <fullName evidence="1">Uncharacterized protein</fullName>
    </submittedName>
</protein>
<comment type="caution">
    <text evidence="1">The sequence shown here is derived from an EMBL/GenBank/DDBJ whole genome shotgun (WGS) entry which is preliminary data.</text>
</comment>
<proteinExistence type="predicted"/>
<reference evidence="1 2" key="1">
    <citation type="submission" date="2020-08" db="EMBL/GenBank/DDBJ databases">
        <title>Sequencing the genomes of 1000 actinobacteria strains.</title>
        <authorList>
            <person name="Klenk H.-P."/>
        </authorList>
    </citation>
    <scope>NUCLEOTIDE SEQUENCE [LARGE SCALE GENOMIC DNA]</scope>
    <source>
        <strain evidence="1 2">DSM 45823</strain>
    </source>
</reference>